<evidence type="ECO:0000313" key="3">
    <source>
        <dbReference type="EnsemblPlants" id="OGLUM01G30460.2"/>
    </source>
</evidence>
<evidence type="ECO:0000256" key="1">
    <source>
        <dbReference type="SAM" id="MobiDB-lite"/>
    </source>
</evidence>
<dbReference type="HOGENOM" id="CLU_2658512_0_0_1"/>
<sequence>MLLVLLPYPVGLSLLTGAQQRTEGHGVSGHLAEQQRQHGEGIEGEGEEVVSCDYQVNMTKTKKRQSAPDREKEIVIRV</sequence>
<feature type="chain" id="PRO_5002350958" description="Secreted protein" evidence="2">
    <location>
        <begin position="21"/>
        <end position="78"/>
    </location>
</feature>
<reference evidence="3" key="3">
    <citation type="submission" date="2018-05" db="EMBL/GenBank/DDBJ databases">
        <title>OgluRS3 (Oryza glumaepatula Reference Sequence Version 3).</title>
        <authorList>
            <person name="Zhang J."/>
            <person name="Kudrna D."/>
            <person name="Lee S."/>
            <person name="Talag J."/>
            <person name="Welchert J."/>
            <person name="Wing R.A."/>
        </authorList>
    </citation>
    <scope>NUCLEOTIDE SEQUENCE [LARGE SCALE GENOMIC DNA]</scope>
</reference>
<organism evidence="3">
    <name type="scientific">Oryza glumipatula</name>
    <dbReference type="NCBI Taxonomy" id="40148"/>
    <lineage>
        <taxon>Eukaryota</taxon>
        <taxon>Viridiplantae</taxon>
        <taxon>Streptophyta</taxon>
        <taxon>Embryophyta</taxon>
        <taxon>Tracheophyta</taxon>
        <taxon>Spermatophyta</taxon>
        <taxon>Magnoliopsida</taxon>
        <taxon>Liliopsida</taxon>
        <taxon>Poales</taxon>
        <taxon>Poaceae</taxon>
        <taxon>BOP clade</taxon>
        <taxon>Oryzoideae</taxon>
        <taxon>Oryzeae</taxon>
        <taxon>Oryzinae</taxon>
        <taxon>Oryza</taxon>
    </lineage>
</organism>
<keyword evidence="4" id="KW-1185">Reference proteome</keyword>
<keyword evidence="2" id="KW-0732">Signal</keyword>
<feature type="signal peptide" evidence="2">
    <location>
        <begin position="1"/>
        <end position="20"/>
    </location>
</feature>
<evidence type="ECO:0000256" key="2">
    <source>
        <dbReference type="SAM" id="SignalP"/>
    </source>
</evidence>
<feature type="region of interest" description="Disordered" evidence="1">
    <location>
        <begin position="23"/>
        <end position="47"/>
    </location>
</feature>
<dbReference type="AlphaFoldDB" id="A0A0D9YD64"/>
<dbReference type="EnsemblPlants" id="OGLUM01G30460.2">
    <property type="protein sequence ID" value="OGLUM01G30460.2"/>
    <property type="gene ID" value="OGLUM01G30460"/>
</dbReference>
<reference evidence="3" key="2">
    <citation type="submission" date="2015-04" db="UniProtKB">
        <authorList>
            <consortium name="EnsemblPlants"/>
        </authorList>
    </citation>
    <scope>IDENTIFICATION</scope>
</reference>
<dbReference type="Proteomes" id="UP000026961">
    <property type="component" value="Chromosome 1"/>
</dbReference>
<protein>
    <recommendedName>
        <fullName evidence="5">Secreted protein</fullName>
    </recommendedName>
</protein>
<evidence type="ECO:0000313" key="4">
    <source>
        <dbReference type="Proteomes" id="UP000026961"/>
    </source>
</evidence>
<proteinExistence type="predicted"/>
<dbReference type="Gramene" id="OGLUM01G30460.2">
    <property type="protein sequence ID" value="OGLUM01G30460.2"/>
    <property type="gene ID" value="OGLUM01G30460"/>
</dbReference>
<name>A0A0D9YD64_9ORYZ</name>
<evidence type="ECO:0008006" key="5">
    <source>
        <dbReference type="Google" id="ProtNLM"/>
    </source>
</evidence>
<reference evidence="3" key="1">
    <citation type="submission" date="2013-08" db="EMBL/GenBank/DDBJ databases">
        <title>Oryza genome evolution.</title>
        <authorList>
            <person name="Wing R.A."/>
            <person name="Panaud O."/>
            <person name="Oliveira A.C."/>
        </authorList>
    </citation>
    <scope>NUCLEOTIDE SEQUENCE</scope>
</reference>
<accession>A0A0D9YD64</accession>